<evidence type="ECO:0000256" key="1">
    <source>
        <dbReference type="SAM" id="MobiDB-lite"/>
    </source>
</evidence>
<reference evidence="2" key="1">
    <citation type="submission" date="2015-11" db="EMBL/GenBank/DDBJ databases">
        <title>De novo transcriptome assembly of four potential Pierce s Disease insect vectors from Arizona vineyards.</title>
        <authorList>
            <person name="Tassone E.E."/>
        </authorList>
    </citation>
    <scope>NUCLEOTIDE SEQUENCE</scope>
</reference>
<dbReference type="EMBL" id="GEBQ01007411">
    <property type="protein sequence ID" value="JAT32566.1"/>
    <property type="molecule type" value="Transcribed_RNA"/>
</dbReference>
<name>A0A1B6M9F9_9HEMI</name>
<evidence type="ECO:0000313" key="2">
    <source>
        <dbReference type="EMBL" id="JAT32566.1"/>
    </source>
</evidence>
<protein>
    <submittedName>
        <fullName evidence="2">Uncharacterized protein</fullName>
    </submittedName>
</protein>
<feature type="compositionally biased region" description="Basic residues" evidence="1">
    <location>
        <begin position="189"/>
        <end position="204"/>
    </location>
</feature>
<organism evidence="2">
    <name type="scientific">Graphocephala atropunctata</name>
    <dbReference type="NCBI Taxonomy" id="36148"/>
    <lineage>
        <taxon>Eukaryota</taxon>
        <taxon>Metazoa</taxon>
        <taxon>Ecdysozoa</taxon>
        <taxon>Arthropoda</taxon>
        <taxon>Hexapoda</taxon>
        <taxon>Insecta</taxon>
        <taxon>Pterygota</taxon>
        <taxon>Neoptera</taxon>
        <taxon>Paraneoptera</taxon>
        <taxon>Hemiptera</taxon>
        <taxon>Auchenorrhyncha</taxon>
        <taxon>Membracoidea</taxon>
        <taxon>Cicadellidae</taxon>
        <taxon>Cicadellinae</taxon>
        <taxon>Cicadellini</taxon>
        <taxon>Graphocephala</taxon>
    </lineage>
</organism>
<feature type="compositionally biased region" description="Polar residues" evidence="1">
    <location>
        <begin position="16"/>
        <end position="25"/>
    </location>
</feature>
<dbReference type="AlphaFoldDB" id="A0A1B6M9F9"/>
<gene>
    <name evidence="2" type="ORF">g.30405</name>
</gene>
<proteinExistence type="predicted"/>
<feature type="region of interest" description="Disordered" evidence="1">
    <location>
        <begin position="1"/>
        <end position="74"/>
    </location>
</feature>
<feature type="region of interest" description="Disordered" evidence="1">
    <location>
        <begin position="183"/>
        <end position="204"/>
    </location>
</feature>
<sequence length="204" mass="22196">MSQFTEEQSDIVSLEPSESVNSSLANGIDLPCGSTPKPTRSAEAPTACDESVIESSEQVPSSGRGDKKKPTSDILEYLSSGVGNKKKSKKKSGITAEAAEVLGIGAKIVYSSKVTRRKKEVRMSDNVSRSADRSTWCVTGNDLVNRVRSEQSETQRHSSVWDSNFTKAATQVATLKMLDKSYAEALRQSGRKKSHPRSTNSHRN</sequence>
<accession>A0A1B6M9F9</accession>